<dbReference type="Pfam" id="PF00094">
    <property type="entry name" value="VWD"/>
    <property type="match status" value="1"/>
</dbReference>
<evidence type="ECO:0000313" key="3">
    <source>
        <dbReference type="Proteomes" id="UP000680038"/>
    </source>
</evidence>
<dbReference type="PANTHER" id="PTHR13802:SF52">
    <property type="entry name" value="MUCIN-4"/>
    <property type="match status" value="1"/>
</dbReference>
<sequence length="882" mass="96470">MKKYLRISLSLVVFAATVFWPTACKRIVEVPAEQAGGDNIVDIHENVYVLDSNQNNQLLELTPSYLLFKSDPQVGNGHISVTAQMSSLRTGDILLGYISEKAPRGFAAEITRIIDVAGNIRMEYKFAPLNKIFKRIHKTFEFTFGTESLSAEFPLSLTTTGAGGVTSGTVEGKIAVSGEYQGKGLIEIFIEDSNWKKFKVKHTIDKKFNASASLKGSAKAKFEKNLLCKELNTKVFLVFGIPVMITPVVRLDAGMEFDGSAKVEGNIFSLNHSSATGKEWNKCGGPSCWQDINEENPQPDPAPVSLEIKGKVEASIEGKMEDYFYQFFDVDCEVKEYGFSVGVGMKFFGGFEGACSTLQKGLNVIYYFGVELKAFVDVKLLDLIEATPTISYDWKAKSDPWALLSELCGDEPDPVPDNTEPVPTSISTGDPHITTLDRARYSFMAVGEFVALKSTTDKFEVQARQQEVASKNNSGQVSFNTGVAVNTGNDVVCVYPPNRITVNKQAISFDFENYALSNGGSIRKDGSQLYIRNANGDQVEVRLFAQDLDYYITLNINRKSKVKGIIGNYDGNAANDLVTSTGQAVANNYQSLYPVFADSWRIKQAESLFIYDSGKSTESYTDRNFPRTQVNLTSAQEAAARNICAQQGVTDPVTLQNCITDVALTGDNSYAQRAEVSENNGALRNFSIGNFNNFRNDVGLYEATMSGEGVRFNDLNCSGSCALPAIYWKDKLDFSKGFETEMTFTATKVVATSNDNSLGVCGIETASSSSPSVYSTLLSGAFDSNAQKKTSTRVAVASGQVTNNGSMIANVFDGQRHRLRVVVSRSSAGNGFSGNYKIYLDGASAPAASGNFTQNQYFRNMLFPSLYGENVLVHSWTMKSLM</sequence>
<keyword evidence="3" id="KW-1185">Reference proteome</keyword>
<comment type="caution">
    <text evidence="2">The sequence shown here is derived from an EMBL/GenBank/DDBJ whole genome shotgun (WGS) entry which is preliminary data.</text>
</comment>
<name>A0A916JFD8_9BACT</name>
<dbReference type="PANTHER" id="PTHR13802">
    <property type="entry name" value="MUCIN 4-RELATED"/>
    <property type="match status" value="1"/>
</dbReference>
<dbReference type="PROSITE" id="PS51233">
    <property type="entry name" value="VWFD"/>
    <property type="match status" value="1"/>
</dbReference>
<reference evidence="2" key="1">
    <citation type="submission" date="2021-04" db="EMBL/GenBank/DDBJ databases">
        <authorList>
            <person name="Rodrigo-Torres L."/>
            <person name="Arahal R. D."/>
            <person name="Lucena T."/>
        </authorList>
    </citation>
    <scope>NUCLEOTIDE SEQUENCE</scope>
    <source>
        <strain evidence="2">CECT 9275</strain>
    </source>
</reference>
<dbReference type="InterPro" id="IPR001846">
    <property type="entry name" value="VWF_type-D"/>
</dbReference>
<dbReference type="SMART" id="SM00216">
    <property type="entry name" value="VWD"/>
    <property type="match status" value="1"/>
</dbReference>
<dbReference type="AlphaFoldDB" id="A0A916JFD8"/>
<gene>
    <name evidence="2" type="ORF">DYBT9275_04428</name>
</gene>
<evidence type="ECO:0000313" key="2">
    <source>
        <dbReference type="EMBL" id="CAG5009125.1"/>
    </source>
</evidence>
<feature type="domain" description="VWFD" evidence="1">
    <location>
        <begin position="423"/>
        <end position="608"/>
    </location>
</feature>
<dbReference type="EMBL" id="CAJRAF010000002">
    <property type="protein sequence ID" value="CAG5009125.1"/>
    <property type="molecule type" value="Genomic_DNA"/>
</dbReference>
<protein>
    <recommendedName>
        <fullName evidence="1">VWFD domain-containing protein</fullName>
    </recommendedName>
</protein>
<dbReference type="InterPro" id="IPR051495">
    <property type="entry name" value="Epithelial_Barrier/Signaling"/>
</dbReference>
<dbReference type="RefSeq" id="WP_215240800.1">
    <property type="nucleotide sequence ID" value="NZ_CAJRAF010000002.1"/>
</dbReference>
<proteinExistence type="predicted"/>
<dbReference type="Proteomes" id="UP000680038">
    <property type="component" value="Unassembled WGS sequence"/>
</dbReference>
<organism evidence="2 3">
    <name type="scientific">Dyadobacter helix</name>
    <dbReference type="NCBI Taxonomy" id="2822344"/>
    <lineage>
        <taxon>Bacteria</taxon>
        <taxon>Pseudomonadati</taxon>
        <taxon>Bacteroidota</taxon>
        <taxon>Cytophagia</taxon>
        <taxon>Cytophagales</taxon>
        <taxon>Spirosomataceae</taxon>
        <taxon>Dyadobacter</taxon>
    </lineage>
</organism>
<accession>A0A916JFD8</accession>
<evidence type="ECO:0000259" key="1">
    <source>
        <dbReference type="PROSITE" id="PS51233"/>
    </source>
</evidence>